<evidence type="ECO:0000256" key="2">
    <source>
        <dbReference type="ARBA" id="ARBA00010072"/>
    </source>
</evidence>
<gene>
    <name evidence="11" type="ORF">FQP86_05635</name>
</gene>
<feature type="transmembrane region" description="Helical" evidence="9">
    <location>
        <begin position="163"/>
        <end position="187"/>
    </location>
</feature>
<dbReference type="CDD" id="cd06261">
    <property type="entry name" value="TM_PBP2"/>
    <property type="match status" value="1"/>
</dbReference>
<dbReference type="OrthoDB" id="9771188at2"/>
<evidence type="ECO:0000256" key="3">
    <source>
        <dbReference type="ARBA" id="ARBA00022448"/>
    </source>
</evidence>
<dbReference type="PANTHER" id="PTHR30614">
    <property type="entry name" value="MEMBRANE COMPONENT OF AMINO ACID ABC TRANSPORTER"/>
    <property type="match status" value="1"/>
</dbReference>
<dbReference type="GO" id="GO:0043190">
    <property type="term" value="C:ATP-binding cassette (ABC) transporter complex"/>
    <property type="evidence" value="ECO:0007669"/>
    <property type="project" value="InterPro"/>
</dbReference>
<feature type="domain" description="ABC transmembrane type-1" evidence="10">
    <location>
        <begin position="166"/>
        <end position="360"/>
    </location>
</feature>
<name>A0A558HSD9_9GAMM</name>
<dbReference type="Gene3D" id="1.10.3720.10">
    <property type="entry name" value="MetI-like"/>
    <property type="match status" value="1"/>
</dbReference>
<accession>A0A558HSD9</accession>
<feature type="transmembrane region" description="Helical" evidence="9">
    <location>
        <begin position="130"/>
        <end position="151"/>
    </location>
</feature>
<evidence type="ECO:0000256" key="4">
    <source>
        <dbReference type="ARBA" id="ARBA00022475"/>
    </source>
</evidence>
<feature type="transmembrane region" description="Helical" evidence="9">
    <location>
        <begin position="311"/>
        <end position="329"/>
    </location>
</feature>
<evidence type="ECO:0000256" key="7">
    <source>
        <dbReference type="ARBA" id="ARBA00022989"/>
    </source>
</evidence>
<evidence type="ECO:0000256" key="1">
    <source>
        <dbReference type="ARBA" id="ARBA00004429"/>
    </source>
</evidence>
<organism evidence="11 12">
    <name type="scientific">Cobetia crustatorum</name>
    <dbReference type="NCBI Taxonomy" id="553385"/>
    <lineage>
        <taxon>Bacteria</taxon>
        <taxon>Pseudomonadati</taxon>
        <taxon>Pseudomonadota</taxon>
        <taxon>Gammaproteobacteria</taxon>
        <taxon>Oceanospirillales</taxon>
        <taxon>Halomonadaceae</taxon>
        <taxon>Cobetia</taxon>
    </lineage>
</organism>
<dbReference type="PROSITE" id="PS50928">
    <property type="entry name" value="ABC_TM1"/>
    <property type="match status" value="1"/>
</dbReference>
<comment type="subcellular location">
    <subcellularLocation>
        <location evidence="1">Cell inner membrane</location>
        <topology evidence="1">Multi-pass membrane protein</topology>
    </subcellularLocation>
    <subcellularLocation>
        <location evidence="9">Cell membrane</location>
        <topology evidence="9">Multi-pass membrane protein</topology>
    </subcellularLocation>
</comment>
<dbReference type="InterPro" id="IPR043429">
    <property type="entry name" value="ArtM/GltK/GlnP/TcyL/YhdX-like"/>
</dbReference>
<dbReference type="GO" id="GO:0022857">
    <property type="term" value="F:transmembrane transporter activity"/>
    <property type="evidence" value="ECO:0007669"/>
    <property type="project" value="InterPro"/>
</dbReference>
<dbReference type="PANTHER" id="PTHR30614:SF41">
    <property type="entry name" value="INNER MEMBRANE AMINO-ACID ABC TRANSPORTER PERMEASE PROTEIN YHDY"/>
    <property type="match status" value="1"/>
</dbReference>
<evidence type="ECO:0000256" key="5">
    <source>
        <dbReference type="ARBA" id="ARBA00022692"/>
    </source>
</evidence>
<evidence type="ECO:0000259" key="10">
    <source>
        <dbReference type="PROSITE" id="PS50928"/>
    </source>
</evidence>
<proteinExistence type="inferred from homology"/>
<dbReference type="EMBL" id="VNFH01000003">
    <property type="protein sequence ID" value="TVU72004.1"/>
    <property type="molecule type" value="Genomic_DNA"/>
</dbReference>
<keyword evidence="12" id="KW-1185">Reference proteome</keyword>
<dbReference type="NCBIfam" id="TIGR01726">
    <property type="entry name" value="HEQRo_perm_3TM"/>
    <property type="match status" value="1"/>
</dbReference>
<feature type="transmembrane region" description="Helical" evidence="9">
    <location>
        <begin position="35"/>
        <end position="56"/>
    </location>
</feature>
<feature type="transmembrane region" description="Helical" evidence="9">
    <location>
        <begin position="335"/>
        <end position="356"/>
    </location>
</feature>
<evidence type="ECO:0000256" key="6">
    <source>
        <dbReference type="ARBA" id="ARBA00022970"/>
    </source>
</evidence>
<dbReference type="Proteomes" id="UP000319941">
    <property type="component" value="Unassembled WGS sequence"/>
</dbReference>
<feature type="transmembrane region" description="Helical" evidence="9">
    <location>
        <begin position="103"/>
        <end position="123"/>
    </location>
</feature>
<feature type="transmembrane region" description="Helical" evidence="9">
    <location>
        <begin position="208"/>
        <end position="229"/>
    </location>
</feature>
<comment type="similarity">
    <text evidence="2">Belongs to the binding-protein-dependent transport system permease family. HisMQ subfamily.</text>
</comment>
<keyword evidence="4" id="KW-1003">Cell membrane</keyword>
<evidence type="ECO:0000256" key="9">
    <source>
        <dbReference type="RuleBase" id="RU363032"/>
    </source>
</evidence>
<sequence>MSIEKTPSRVTEKMIDARSAPSDSIGTIAWLRTNLFAGPINTLFTLFACYLIYLLIVPSLQWALIDANWSGTTRADCTGEGACWVFISARLDQFIYGFYPEELTWRVDIVFAIFAALVAWLAIPNMPVKGLVAIATLAVFPFIAFFLLHGGSFGLEVVGTHEWGGLMLTLVLAVVGIVAALPMGILLAMGRRSDMPIVKSICVVFIEFWRGVPLITVLFMASVMLPLFVPGEVNLDKLVRALIGITLFQSAYMAEVVRGGLQAIPNGQTEAGVALGLGYWRNMGLIVLPQALKLMIPGIVNTFIALFKDTSLVLIIGLFDLLAIVQAGLADPKWLGYSIEGYAFVALIFWVFCFSMSRYSQYLERLLHTGHKKR</sequence>
<dbReference type="FunFam" id="1.10.3720.10:FF:000032">
    <property type="entry name" value="General amino acid ABC transporter permease"/>
    <property type="match status" value="1"/>
</dbReference>
<keyword evidence="5 9" id="KW-0812">Transmembrane</keyword>
<dbReference type="STRING" id="553385.GCA_000591415_01296"/>
<dbReference type="AlphaFoldDB" id="A0A558HSD9"/>
<reference evidence="11 12" key="1">
    <citation type="submission" date="2019-07" db="EMBL/GenBank/DDBJ databases">
        <title>Diversity of Bacteria from Kongsfjorden, Arctic.</title>
        <authorList>
            <person name="Yu Y."/>
        </authorList>
    </citation>
    <scope>NUCLEOTIDE SEQUENCE [LARGE SCALE GENOMIC DNA]</scope>
    <source>
        <strain evidence="11 12">SM1923</strain>
    </source>
</reference>
<evidence type="ECO:0000313" key="12">
    <source>
        <dbReference type="Proteomes" id="UP000319941"/>
    </source>
</evidence>
<dbReference type="GO" id="GO:0006865">
    <property type="term" value="P:amino acid transport"/>
    <property type="evidence" value="ECO:0007669"/>
    <property type="project" value="UniProtKB-KW"/>
</dbReference>
<feature type="transmembrane region" description="Helical" evidence="9">
    <location>
        <begin position="283"/>
        <end position="304"/>
    </location>
</feature>
<evidence type="ECO:0000256" key="8">
    <source>
        <dbReference type="ARBA" id="ARBA00023136"/>
    </source>
</evidence>
<keyword evidence="7 9" id="KW-1133">Transmembrane helix</keyword>
<keyword evidence="3 9" id="KW-0813">Transport</keyword>
<dbReference type="Pfam" id="PF00528">
    <property type="entry name" value="BPD_transp_1"/>
    <property type="match status" value="1"/>
</dbReference>
<dbReference type="RefSeq" id="WP_035159272.1">
    <property type="nucleotide sequence ID" value="NZ_CAWOWR010000087.1"/>
</dbReference>
<protein>
    <submittedName>
        <fullName evidence="11">Amino acid ABC transporter permease</fullName>
    </submittedName>
</protein>
<dbReference type="InterPro" id="IPR035906">
    <property type="entry name" value="MetI-like_sf"/>
</dbReference>
<evidence type="ECO:0000313" key="11">
    <source>
        <dbReference type="EMBL" id="TVU72004.1"/>
    </source>
</evidence>
<dbReference type="SUPFAM" id="SSF161098">
    <property type="entry name" value="MetI-like"/>
    <property type="match status" value="1"/>
</dbReference>
<comment type="caution">
    <text evidence="11">The sequence shown here is derived from an EMBL/GenBank/DDBJ whole genome shotgun (WGS) entry which is preliminary data.</text>
</comment>
<keyword evidence="8 9" id="KW-0472">Membrane</keyword>
<keyword evidence="6" id="KW-0029">Amino-acid transport</keyword>
<dbReference type="InterPro" id="IPR000515">
    <property type="entry name" value="MetI-like"/>
</dbReference>
<dbReference type="InterPro" id="IPR010065">
    <property type="entry name" value="AA_ABC_transptr_permease_3TM"/>
</dbReference>